<dbReference type="EMBL" id="JAAEEH010000002">
    <property type="protein sequence ID" value="NDL66414.1"/>
    <property type="molecule type" value="Genomic_DNA"/>
</dbReference>
<evidence type="ECO:0000313" key="2">
    <source>
        <dbReference type="Proteomes" id="UP000461585"/>
    </source>
</evidence>
<reference evidence="1 2" key="1">
    <citation type="submission" date="2020-01" db="EMBL/GenBank/DDBJ databases">
        <title>Anaeroalcalibacter tamaniensis gen. nov., sp. nov., moderately halophilic strictly anaerobic fermenter bacterium from mud volcano of Taman peninsula.</title>
        <authorList>
            <person name="Frolova A."/>
            <person name="Merkel A.Y."/>
            <person name="Slobodkin A.I."/>
        </authorList>
    </citation>
    <scope>NUCLEOTIDE SEQUENCE [LARGE SCALE GENOMIC DNA]</scope>
    <source>
        <strain evidence="1 2">F-3ap</strain>
    </source>
</reference>
<organism evidence="1 2">
    <name type="scientific">Anaerotalea alkaliphila</name>
    <dbReference type="NCBI Taxonomy" id="2662126"/>
    <lineage>
        <taxon>Bacteria</taxon>
        <taxon>Bacillati</taxon>
        <taxon>Bacillota</taxon>
        <taxon>Clostridia</taxon>
        <taxon>Eubacteriales</taxon>
        <taxon>Anaerotalea</taxon>
    </lineage>
</organism>
<proteinExistence type="predicted"/>
<protein>
    <recommendedName>
        <fullName evidence="3">Heme-degrading domain-containing protein</fullName>
    </recommendedName>
</protein>
<dbReference type="PANTHER" id="PTHR28255:SF1">
    <property type="entry name" value="UPF0303 PROTEIN YBR137W"/>
    <property type="match status" value="1"/>
</dbReference>
<dbReference type="SUPFAM" id="SSF143744">
    <property type="entry name" value="GlcG-like"/>
    <property type="match status" value="1"/>
</dbReference>
<gene>
    <name evidence="1" type="ORF">GXN74_01455</name>
</gene>
<accession>A0A7X5HTL8</accession>
<name>A0A7X5HTL8_9FIRM</name>
<dbReference type="Gene3D" id="3.30.450.150">
    <property type="entry name" value="Haem-degrading domain"/>
    <property type="match status" value="1"/>
</dbReference>
<dbReference type="InterPro" id="IPR010371">
    <property type="entry name" value="YBR137W-like"/>
</dbReference>
<dbReference type="PIRSF" id="PIRSF008757">
    <property type="entry name" value="UCP008757"/>
    <property type="match status" value="1"/>
</dbReference>
<comment type="caution">
    <text evidence="1">The sequence shown here is derived from an EMBL/GenBank/DDBJ whole genome shotgun (WGS) entry which is preliminary data.</text>
</comment>
<dbReference type="InterPro" id="IPR005624">
    <property type="entry name" value="PduO/GlcC-like"/>
</dbReference>
<dbReference type="Proteomes" id="UP000461585">
    <property type="component" value="Unassembled WGS sequence"/>
</dbReference>
<dbReference type="RefSeq" id="WP_162369140.1">
    <property type="nucleotide sequence ID" value="NZ_JAAEEH010000002.1"/>
</dbReference>
<dbReference type="AlphaFoldDB" id="A0A7X5HTL8"/>
<dbReference type="InterPro" id="IPR038084">
    <property type="entry name" value="PduO/GlcC-like_sf"/>
</dbReference>
<sequence>MIKEAKEKMEALAAEEQALGFDRFSRADALEVGLLVLKKAKRHPDPIAIEITINGLVVFRHFTEGSLMDSELWLARKRNSVDLMSMSSLRFKYWLESQEITVADRMLDPNAYAAGGGGFPIRLTGTGVVGSICVSGLPNHLDDHQLVVDALTEFKQKA</sequence>
<dbReference type="Pfam" id="PF03928">
    <property type="entry name" value="HbpS-like"/>
    <property type="match status" value="1"/>
</dbReference>
<dbReference type="PANTHER" id="PTHR28255">
    <property type="match status" value="1"/>
</dbReference>
<evidence type="ECO:0008006" key="3">
    <source>
        <dbReference type="Google" id="ProtNLM"/>
    </source>
</evidence>
<evidence type="ECO:0000313" key="1">
    <source>
        <dbReference type="EMBL" id="NDL66414.1"/>
    </source>
</evidence>
<keyword evidence="2" id="KW-1185">Reference proteome</keyword>